<keyword evidence="3" id="KW-0732">Signal</keyword>
<organism evidence="4 5">
    <name type="scientific">Zasmidium cellare ATCC 36951</name>
    <dbReference type="NCBI Taxonomy" id="1080233"/>
    <lineage>
        <taxon>Eukaryota</taxon>
        <taxon>Fungi</taxon>
        <taxon>Dikarya</taxon>
        <taxon>Ascomycota</taxon>
        <taxon>Pezizomycotina</taxon>
        <taxon>Dothideomycetes</taxon>
        <taxon>Dothideomycetidae</taxon>
        <taxon>Mycosphaerellales</taxon>
        <taxon>Mycosphaerellaceae</taxon>
        <taxon>Zasmidium</taxon>
    </lineage>
</organism>
<dbReference type="AlphaFoldDB" id="A0A6A6CTX4"/>
<feature type="signal peptide" evidence="3">
    <location>
        <begin position="1"/>
        <end position="25"/>
    </location>
</feature>
<evidence type="ECO:0000313" key="4">
    <source>
        <dbReference type="EMBL" id="KAF2169610.1"/>
    </source>
</evidence>
<dbReference type="EMBL" id="ML993587">
    <property type="protein sequence ID" value="KAF2169610.1"/>
    <property type="molecule type" value="Genomic_DNA"/>
</dbReference>
<dbReference type="Proteomes" id="UP000799537">
    <property type="component" value="Unassembled WGS sequence"/>
</dbReference>
<evidence type="ECO:0000256" key="3">
    <source>
        <dbReference type="SAM" id="SignalP"/>
    </source>
</evidence>
<feature type="region of interest" description="Disordered" evidence="1">
    <location>
        <begin position="541"/>
        <end position="571"/>
    </location>
</feature>
<dbReference type="GeneID" id="54565272"/>
<name>A0A6A6CTX4_ZASCE</name>
<feature type="region of interest" description="Disordered" evidence="1">
    <location>
        <begin position="93"/>
        <end position="112"/>
    </location>
</feature>
<evidence type="ECO:0000256" key="1">
    <source>
        <dbReference type="SAM" id="MobiDB-lite"/>
    </source>
</evidence>
<gene>
    <name evidence="4" type="ORF">M409DRAFT_52137</name>
</gene>
<dbReference type="RefSeq" id="XP_033670499.1">
    <property type="nucleotide sequence ID" value="XM_033812000.1"/>
</dbReference>
<keyword evidence="2" id="KW-0472">Membrane</keyword>
<evidence type="ECO:0000313" key="5">
    <source>
        <dbReference type="Proteomes" id="UP000799537"/>
    </source>
</evidence>
<proteinExistence type="predicted"/>
<protein>
    <recommendedName>
        <fullName evidence="6">Autophagy-related protein 27</fullName>
    </recommendedName>
</protein>
<feature type="chain" id="PRO_5025489236" description="Autophagy-related protein 27" evidence="3">
    <location>
        <begin position="26"/>
        <end position="571"/>
    </location>
</feature>
<evidence type="ECO:0008006" key="6">
    <source>
        <dbReference type="Google" id="ProtNLM"/>
    </source>
</evidence>
<keyword evidence="2" id="KW-0812">Transmembrane</keyword>
<feature type="transmembrane region" description="Helical" evidence="2">
    <location>
        <begin position="409"/>
        <end position="427"/>
    </location>
</feature>
<sequence length="571" mass="64830">MTISQWTTVTFAAVILLATAAPLHSADSVGGGDYDRCSWFYLANIDMKEARCEPASGGVVPRGAYVAGPIFGDFERAEEDIFIKSYDSKQTNTDYERSSSETNTQLKNRHHPHRDDRKFLMLIDNNGCEIFKACGPTCVDVEWADVPARKRIEGFGRKSKDRKPLSNDFIPKDLLNGQDLIKRREPHRGRQLEVTSPNITTPHTPWTKDTVSYMAVMDTPHDFDFQKCVSHVQQKGNSWTEEEHCHRIDWSQIPVGQLIAGFGQKKNSSRPADMVADTRSIRQARGTPVDCTHERLERHDASASHSGSRTSIYKAVQFNIDRRASKNISTANSRVKRMEYDFSASRIVTFLFEEELVGDPRTYTAYKDPDFGGVVFTTCTYGQPWNRLGDPDYTGDEATMSCTQMPDKYSIYLVLGYLISFAQGSMLEQAALSVLILRTGGIAMFIALLVLFGILFIVWAVWYVLHMLGILKIRSLLGIRHGDGERTMMEYLQTYRFVVMRMKRATKCLLQTCTIPLNPYKITCDANIEVKMIEFRDLDTQFESRPPPHQKRITKNRTSTLIDSQSAKKVQ</sequence>
<keyword evidence="5" id="KW-1185">Reference proteome</keyword>
<feature type="transmembrane region" description="Helical" evidence="2">
    <location>
        <begin position="439"/>
        <end position="465"/>
    </location>
</feature>
<reference evidence="4" key="1">
    <citation type="journal article" date="2020" name="Stud. Mycol.">
        <title>101 Dothideomycetes genomes: a test case for predicting lifestyles and emergence of pathogens.</title>
        <authorList>
            <person name="Haridas S."/>
            <person name="Albert R."/>
            <person name="Binder M."/>
            <person name="Bloem J."/>
            <person name="Labutti K."/>
            <person name="Salamov A."/>
            <person name="Andreopoulos B."/>
            <person name="Baker S."/>
            <person name="Barry K."/>
            <person name="Bills G."/>
            <person name="Bluhm B."/>
            <person name="Cannon C."/>
            <person name="Castanera R."/>
            <person name="Culley D."/>
            <person name="Daum C."/>
            <person name="Ezra D."/>
            <person name="Gonzalez J."/>
            <person name="Henrissat B."/>
            <person name="Kuo A."/>
            <person name="Liang C."/>
            <person name="Lipzen A."/>
            <person name="Lutzoni F."/>
            <person name="Magnuson J."/>
            <person name="Mondo S."/>
            <person name="Nolan M."/>
            <person name="Ohm R."/>
            <person name="Pangilinan J."/>
            <person name="Park H.-J."/>
            <person name="Ramirez L."/>
            <person name="Alfaro M."/>
            <person name="Sun H."/>
            <person name="Tritt A."/>
            <person name="Yoshinaga Y."/>
            <person name="Zwiers L.-H."/>
            <person name="Turgeon B."/>
            <person name="Goodwin S."/>
            <person name="Spatafora J."/>
            <person name="Crous P."/>
            <person name="Grigoriev I."/>
        </authorList>
    </citation>
    <scope>NUCLEOTIDE SEQUENCE</scope>
    <source>
        <strain evidence="4">ATCC 36951</strain>
    </source>
</reference>
<feature type="compositionally biased region" description="Polar residues" evidence="1">
    <location>
        <begin position="556"/>
        <end position="571"/>
    </location>
</feature>
<keyword evidence="2" id="KW-1133">Transmembrane helix</keyword>
<accession>A0A6A6CTX4</accession>
<evidence type="ECO:0000256" key="2">
    <source>
        <dbReference type="SAM" id="Phobius"/>
    </source>
</evidence>